<feature type="non-terminal residue" evidence="8">
    <location>
        <position position="1"/>
    </location>
</feature>
<evidence type="ECO:0000256" key="5">
    <source>
        <dbReference type="ARBA" id="ARBA00023163"/>
    </source>
</evidence>
<keyword evidence="9" id="KW-1185">Reference proteome</keyword>
<dbReference type="InterPro" id="IPR017930">
    <property type="entry name" value="Myb_dom"/>
</dbReference>
<dbReference type="EMBL" id="AUSU01006030">
    <property type="protein sequence ID" value="EPS62603.1"/>
    <property type="molecule type" value="Genomic_DNA"/>
</dbReference>
<dbReference type="Proteomes" id="UP000015453">
    <property type="component" value="Unassembled WGS sequence"/>
</dbReference>
<name>S8DIG9_9LAMI</name>
<dbReference type="PANTHER" id="PTHR48000">
    <property type="entry name" value="OS09G0431300 PROTEIN"/>
    <property type="match status" value="1"/>
</dbReference>
<comment type="caution">
    <text evidence="8">The sequence shown here is derived from an EMBL/GenBank/DDBJ whole genome shotgun (WGS) entry which is preliminary data.</text>
</comment>
<keyword evidence="6" id="KW-0539">Nucleus</keyword>
<evidence type="ECO:0000256" key="4">
    <source>
        <dbReference type="ARBA" id="ARBA00023125"/>
    </source>
</evidence>
<evidence type="ECO:0000256" key="1">
    <source>
        <dbReference type="ARBA" id="ARBA00004123"/>
    </source>
</evidence>
<feature type="domain" description="HTH myb-type" evidence="7">
    <location>
        <begin position="1"/>
        <end position="21"/>
    </location>
</feature>
<proteinExistence type="predicted"/>
<dbReference type="GO" id="GO:0003677">
    <property type="term" value="F:DNA binding"/>
    <property type="evidence" value="ECO:0007669"/>
    <property type="project" value="UniProtKB-KW"/>
</dbReference>
<protein>
    <recommendedName>
        <fullName evidence="7">HTH myb-type domain-containing protein</fullName>
    </recommendedName>
</protein>
<dbReference type="AlphaFoldDB" id="S8DIG9"/>
<dbReference type="GO" id="GO:0005634">
    <property type="term" value="C:nucleus"/>
    <property type="evidence" value="ECO:0007669"/>
    <property type="project" value="UniProtKB-SubCell"/>
</dbReference>
<sequence length="140" mass="16565">LPGRTDNDIKNYWNTRLRKKLLGRHRKQQQQQQTKKSQCIFPLHSQLPTSSNSWSFPETLVVHDQQQQQQQMESYGNFYAHRGGEAAVYPDYELYDSRMSNVDDLVMRSNYMVNNGNSCDSSSTVNNWYNNAHNNNWEWE</sequence>
<accession>S8DIG9</accession>
<gene>
    <name evidence="8" type="ORF">M569_12188</name>
</gene>
<dbReference type="Gene3D" id="1.10.10.60">
    <property type="entry name" value="Homeodomain-like"/>
    <property type="match status" value="1"/>
</dbReference>
<organism evidence="8 9">
    <name type="scientific">Genlisea aurea</name>
    <dbReference type="NCBI Taxonomy" id="192259"/>
    <lineage>
        <taxon>Eukaryota</taxon>
        <taxon>Viridiplantae</taxon>
        <taxon>Streptophyta</taxon>
        <taxon>Embryophyta</taxon>
        <taxon>Tracheophyta</taxon>
        <taxon>Spermatophyta</taxon>
        <taxon>Magnoliopsida</taxon>
        <taxon>eudicotyledons</taxon>
        <taxon>Gunneridae</taxon>
        <taxon>Pentapetalae</taxon>
        <taxon>asterids</taxon>
        <taxon>lamiids</taxon>
        <taxon>Lamiales</taxon>
        <taxon>Lentibulariaceae</taxon>
        <taxon>Genlisea</taxon>
    </lineage>
</organism>
<reference evidence="8 9" key="1">
    <citation type="journal article" date="2013" name="BMC Genomics">
        <title>The miniature genome of a carnivorous plant Genlisea aurea contains a low number of genes and short non-coding sequences.</title>
        <authorList>
            <person name="Leushkin E.V."/>
            <person name="Sutormin R.A."/>
            <person name="Nabieva E.R."/>
            <person name="Penin A.A."/>
            <person name="Kondrashov A.S."/>
            <person name="Logacheva M.D."/>
        </authorList>
    </citation>
    <scope>NUCLEOTIDE SEQUENCE [LARGE SCALE GENOMIC DNA]</scope>
</reference>
<evidence type="ECO:0000313" key="8">
    <source>
        <dbReference type="EMBL" id="EPS62603.1"/>
    </source>
</evidence>
<keyword evidence="4" id="KW-0238">DNA-binding</keyword>
<evidence type="ECO:0000256" key="3">
    <source>
        <dbReference type="ARBA" id="ARBA00023015"/>
    </source>
</evidence>
<comment type="subcellular location">
    <subcellularLocation>
        <location evidence="1">Nucleus</location>
    </subcellularLocation>
</comment>
<evidence type="ECO:0000259" key="7">
    <source>
        <dbReference type="PROSITE" id="PS51294"/>
    </source>
</evidence>
<evidence type="ECO:0000313" key="9">
    <source>
        <dbReference type="Proteomes" id="UP000015453"/>
    </source>
</evidence>
<evidence type="ECO:0000256" key="2">
    <source>
        <dbReference type="ARBA" id="ARBA00022737"/>
    </source>
</evidence>
<dbReference type="PANTHER" id="PTHR48000:SF67">
    <property type="entry name" value="MYB-LIKE DNA-BINDING DOMAIN CONTAINING PROTEIN, EXPRESSED"/>
    <property type="match status" value="1"/>
</dbReference>
<keyword evidence="3" id="KW-0805">Transcription regulation</keyword>
<keyword evidence="2" id="KW-0677">Repeat</keyword>
<evidence type="ECO:0000256" key="6">
    <source>
        <dbReference type="ARBA" id="ARBA00023242"/>
    </source>
</evidence>
<dbReference type="PROSITE" id="PS51294">
    <property type="entry name" value="HTH_MYB"/>
    <property type="match status" value="1"/>
</dbReference>
<keyword evidence="5" id="KW-0804">Transcription</keyword>